<reference evidence="1" key="1">
    <citation type="journal article" date="2015" name="Nature">
        <title>Complex archaea that bridge the gap between prokaryotes and eukaryotes.</title>
        <authorList>
            <person name="Spang A."/>
            <person name="Saw J.H."/>
            <person name="Jorgensen S.L."/>
            <person name="Zaremba-Niedzwiedzka K."/>
            <person name="Martijn J."/>
            <person name="Lind A.E."/>
            <person name="van Eijk R."/>
            <person name="Schleper C."/>
            <person name="Guy L."/>
            <person name="Ettema T.J."/>
        </authorList>
    </citation>
    <scope>NUCLEOTIDE SEQUENCE</scope>
</reference>
<accession>A0A0F9IUI7</accession>
<name>A0A0F9IUI7_9ZZZZ</name>
<dbReference type="EMBL" id="LAZR01011567">
    <property type="protein sequence ID" value="KKM61024.1"/>
    <property type="molecule type" value="Genomic_DNA"/>
</dbReference>
<comment type="caution">
    <text evidence="1">The sequence shown here is derived from an EMBL/GenBank/DDBJ whole genome shotgun (WGS) entry which is preliminary data.</text>
</comment>
<dbReference type="AlphaFoldDB" id="A0A0F9IUI7"/>
<evidence type="ECO:0000313" key="1">
    <source>
        <dbReference type="EMBL" id="KKM61024.1"/>
    </source>
</evidence>
<organism evidence="1">
    <name type="scientific">marine sediment metagenome</name>
    <dbReference type="NCBI Taxonomy" id="412755"/>
    <lineage>
        <taxon>unclassified sequences</taxon>
        <taxon>metagenomes</taxon>
        <taxon>ecological metagenomes</taxon>
    </lineage>
</organism>
<gene>
    <name evidence="1" type="ORF">LCGC14_1535900</name>
</gene>
<protein>
    <submittedName>
        <fullName evidence="1">Uncharacterized protein</fullName>
    </submittedName>
</protein>
<proteinExistence type="predicted"/>
<sequence>MAKYRRKPVVCEVVEAIQWFPGKEIEGLNTDSPETAETRPLGQPLAWIHTLEGTLEVSPGDWIITGINGERYPLKNDIFRVVYELVEETNPSLI</sequence>